<gene>
    <name evidence="3" type="primary">mboIR</name>
    <name evidence="3" type="ORF">NCTC7911_02833</name>
</gene>
<protein>
    <recommendedName>
        <fullName evidence="1">Type-2 restriction enzyme</fullName>
        <ecNumber evidence="1">3.1.21.4</ecNumber>
    </recommendedName>
</protein>
<dbReference type="REBASE" id="406697">
    <property type="entry name" value="Mla7911ORF2832P"/>
</dbReference>
<feature type="domain" description="Restriction endonuclease type II DpnII-like" evidence="2">
    <location>
        <begin position="5"/>
        <end position="268"/>
    </location>
</feature>
<dbReference type="EMBL" id="UGQC01000001">
    <property type="protein sequence ID" value="STZ01404.1"/>
    <property type="molecule type" value="Genomic_DNA"/>
</dbReference>
<dbReference type="SUPFAM" id="SSF52980">
    <property type="entry name" value="Restriction endonuclease-like"/>
    <property type="match status" value="1"/>
</dbReference>
<dbReference type="PIRSF" id="PIRSF016080">
    <property type="entry name" value="Restrict_endonuc_II_DpmII"/>
    <property type="match status" value="1"/>
</dbReference>
<reference evidence="3 4" key="1">
    <citation type="submission" date="2018-06" db="EMBL/GenBank/DDBJ databases">
        <authorList>
            <consortium name="Pathogen Informatics"/>
            <person name="Doyle S."/>
        </authorList>
    </citation>
    <scope>NUCLEOTIDE SEQUENCE [LARGE SCALE GENOMIC DNA]</scope>
    <source>
        <strain evidence="3 4">NCTC7911</strain>
    </source>
</reference>
<name>A0A378QM73_MORLA</name>
<dbReference type="InterPro" id="IPR021191">
    <property type="entry name" value="Restrct_endonuc_II_DpnII"/>
</dbReference>
<dbReference type="GO" id="GO:0009036">
    <property type="term" value="F:type II site-specific deoxyribonuclease activity"/>
    <property type="evidence" value="ECO:0007669"/>
    <property type="project" value="UniProtKB-UniRule"/>
</dbReference>
<evidence type="ECO:0000256" key="1">
    <source>
        <dbReference type="PIRNR" id="PIRNR016080"/>
    </source>
</evidence>
<keyword evidence="1" id="KW-0255">Endonuclease</keyword>
<dbReference type="Pfam" id="PF04556">
    <property type="entry name" value="DpnII"/>
    <property type="match status" value="1"/>
</dbReference>
<dbReference type="GeneID" id="302271317"/>
<dbReference type="GO" id="GO:0003677">
    <property type="term" value="F:DNA binding"/>
    <property type="evidence" value="ECO:0007669"/>
    <property type="project" value="UniProtKB-UniRule"/>
</dbReference>
<keyword evidence="1" id="KW-0680">Restriction system</keyword>
<evidence type="ECO:0000259" key="2">
    <source>
        <dbReference type="Pfam" id="PF04556"/>
    </source>
</evidence>
<comment type="similarity">
    <text evidence="1">Belongs to the DpnII type II restriction endonuclease family.</text>
</comment>
<organism evidence="3 4">
    <name type="scientific">Moraxella lacunata</name>
    <dbReference type="NCBI Taxonomy" id="477"/>
    <lineage>
        <taxon>Bacteria</taxon>
        <taxon>Pseudomonadati</taxon>
        <taxon>Pseudomonadota</taxon>
        <taxon>Gammaproteobacteria</taxon>
        <taxon>Moraxellales</taxon>
        <taxon>Moraxellaceae</taxon>
        <taxon>Moraxella</taxon>
    </lineage>
</organism>
<evidence type="ECO:0000313" key="4">
    <source>
        <dbReference type="Proteomes" id="UP000254107"/>
    </source>
</evidence>
<sequence>MKLAFDDFFNSMSETNATLDYFTDFDKVKKNVAQIEIKLNQLNYLLGKDDLAQAVYELYAECPNAFSILEILIAVRKKEQKKSLDEKGQVVTLNNYFQSADKIIDFLNNTGLADVFRDKNIKNLVDYVFGIEVGLDTNARKNRGGDNMSKAVQSLFDRAGIYYKKEVRNTIFTDIESLGADVKQFDFVIKTKIKTYVIETNYYNSGGSKLNEVARAYTDVAPKINQYPQYEFVWITDGQGWKTAKNKLQEAYIHIPSVYNLYTLQSFIEQINSEGVIRDW</sequence>
<dbReference type="InterPro" id="IPR011335">
    <property type="entry name" value="Restrct_endonuc-II-like"/>
</dbReference>
<evidence type="ECO:0000313" key="3">
    <source>
        <dbReference type="EMBL" id="STZ01404.1"/>
    </source>
</evidence>
<dbReference type="GO" id="GO:0009307">
    <property type="term" value="P:DNA restriction-modification system"/>
    <property type="evidence" value="ECO:0007669"/>
    <property type="project" value="UniProtKB-UniRule"/>
</dbReference>
<keyword evidence="1 3" id="KW-0378">Hydrolase</keyword>
<dbReference type="InterPro" id="IPR007637">
    <property type="entry name" value="Restrct_endonuc_II_DpnII-like"/>
</dbReference>
<dbReference type="AlphaFoldDB" id="A0A378QM73"/>
<dbReference type="RefSeq" id="WP_115248215.1">
    <property type="nucleotide sequence ID" value="NZ_UGQC01000001.1"/>
</dbReference>
<comment type="function">
    <text evidence="1">A P subtype restriction enzyme that recognizes the double-stranded unmethylated sequence 5'-GATC-3'.</text>
</comment>
<keyword evidence="4" id="KW-1185">Reference proteome</keyword>
<proteinExistence type="inferred from homology"/>
<accession>A0A378QM73</accession>
<dbReference type="EC" id="3.1.21.4" evidence="1"/>
<dbReference type="Proteomes" id="UP000254107">
    <property type="component" value="Unassembled WGS sequence"/>
</dbReference>
<keyword evidence="1" id="KW-0540">Nuclease</keyword>
<comment type="catalytic activity">
    <reaction evidence="1">
        <text>Endonucleolytic cleavage of DNA to give specific double-stranded fragments with terminal 5'-phosphates.</text>
        <dbReference type="EC" id="3.1.21.4"/>
    </reaction>
</comment>